<dbReference type="Proteomes" id="UP000269721">
    <property type="component" value="Unassembled WGS sequence"/>
</dbReference>
<protein>
    <submittedName>
        <fullName evidence="1">Uncharacterized protein</fullName>
    </submittedName>
</protein>
<dbReference type="AlphaFoldDB" id="A0A4P9WRD2"/>
<name>A0A4P9WRD2_9FUNG</name>
<evidence type="ECO:0000313" key="2">
    <source>
        <dbReference type="Proteomes" id="UP000269721"/>
    </source>
</evidence>
<sequence>MEDRNRTPQLRINSTELVAGNIYCCCVRTPISASEILLESSIPPVDKEFEPASSLVYSSLIETVTSHPGHRLIRHYHTASFYYFDPETRMATVFLGTSARSASHRFVPWLHTAPLPGLPTNVLTPTLPKAFAGENLQEFLNFSHPVHFRIINDPDVSSDLTSTPSLAHFIPCLDHAAESYLLRLCGQWKTKVRRAVAEGNRSYQQPPSSWVSPPIDYMCVASAHAGAVCRDDEPDSDSNGDIDWEVGDGDWRNDQSWEELAYEQVAPAYSSVDFFHFYPNRLTDEWEKMLQMPEMGAKGVMVLEKDLDSFAKIIDGSRVGVAVVLEDVQTVLD</sequence>
<accession>A0A4P9WRD2</accession>
<dbReference type="EMBL" id="KZ993826">
    <property type="protein sequence ID" value="RKO94753.1"/>
    <property type="molecule type" value="Genomic_DNA"/>
</dbReference>
<keyword evidence="2" id="KW-1185">Reference proteome</keyword>
<reference evidence="2" key="1">
    <citation type="journal article" date="2018" name="Nat. Microbiol.">
        <title>Leveraging single-cell genomics to expand the fungal tree of life.</title>
        <authorList>
            <person name="Ahrendt S.R."/>
            <person name="Quandt C.A."/>
            <person name="Ciobanu D."/>
            <person name="Clum A."/>
            <person name="Salamov A."/>
            <person name="Andreopoulos B."/>
            <person name="Cheng J.F."/>
            <person name="Woyke T."/>
            <person name="Pelin A."/>
            <person name="Henrissat B."/>
            <person name="Reynolds N.K."/>
            <person name="Benny G.L."/>
            <person name="Smith M.E."/>
            <person name="James T.Y."/>
            <person name="Grigoriev I.V."/>
        </authorList>
    </citation>
    <scope>NUCLEOTIDE SEQUENCE [LARGE SCALE GENOMIC DNA]</scope>
</reference>
<proteinExistence type="predicted"/>
<evidence type="ECO:0000313" key="1">
    <source>
        <dbReference type="EMBL" id="RKO94753.1"/>
    </source>
</evidence>
<organism evidence="1 2">
    <name type="scientific">Blyttiomyces helicus</name>
    <dbReference type="NCBI Taxonomy" id="388810"/>
    <lineage>
        <taxon>Eukaryota</taxon>
        <taxon>Fungi</taxon>
        <taxon>Fungi incertae sedis</taxon>
        <taxon>Chytridiomycota</taxon>
        <taxon>Chytridiomycota incertae sedis</taxon>
        <taxon>Chytridiomycetes</taxon>
        <taxon>Chytridiomycetes incertae sedis</taxon>
        <taxon>Blyttiomyces</taxon>
    </lineage>
</organism>
<gene>
    <name evidence="1" type="ORF">BDK51DRAFT_52622</name>
</gene>